<dbReference type="Proteomes" id="UP001225316">
    <property type="component" value="Unassembled WGS sequence"/>
</dbReference>
<evidence type="ECO:0000259" key="8">
    <source>
        <dbReference type="Pfam" id="PF00884"/>
    </source>
</evidence>
<feature type="chain" id="PRO_5047336121" evidence="7">
    <location>
        <begin position="29"/>
        <end position="609"/>
    </location>
</feature>
<name>A0ABU1AUU8_9BACT</name>
<gene>
    <name evidence="9" type="ORF">QEH52_10325</name>
</gene>
<dbReference type="PROSITE" id="PS00523">
    <property type="entry name" value="SULFATASE_1"/>
    <property type="match status" value="1"/>
</dbReference>
<evidence type="ECO:0000256" key="7">
    <source>
        <dbReference type="SAM" id="SignalP"/>
    </source>
</evidence>
<sequence>MSALSTLFYVPAICLATVASLLASASQAEPQRPNVVMIIVDDLGWRDLGCYGSELYQTPAVDALAAEGLSFSNAYASSPLCTPTRASILTGQTVGRLRLTTPVGHVPEVKLDAAERASAAAGLPMTEPETNNRIPLDSITISKLLKDAGYATAFMGKWHLGYDPYIPENFGFDHVVGGRGFPGPPPPGFFGPWDTAETNMPTVEGHPNADDVIGDAAVDFIESKQNEPFFLALWFFNVHAPFQGKPELIEKYRPLAAQAQYQKSAVMGAMVETMDQNVGKVTEALKRLGLDENTIVIFSSDNGGNMYDRPEGENPTNNYPLKAGKGNNYEGGSRVPLIVKWPGKVPAGDWTDTIAISYDFFPTLLDVAQLETPEAAVLDGVSLLPAFSGELMERPPVTSMFGHTVLATGNLANAWVRDGKWKLLRFFKLGADQEDLLELYDLSIDSGETQNLALEHVEVAERLNDWLDAHLAETDTLLPRQNPNYDPEMKQAGFVMQSGGYFIGGQDATKATITSNADRVVLRYYPEAGATGDQLEFQLMSNCVISATVGLGDGPLYGAPITVNSDLTSGLVVVPIGRAYERGPITLLLDMEQPGRSHISAVQLSDSHR</sequence>
<dbReference type="RefSeq" id="WP_308950247.1">
    <property type="nucleotide sequence ID" value="NZ_JARXHW010000021.1"/>
</dbReference>
<reference evidence="9 10" key="1">
    <citation type="submission" date="2023-04" db="EMBL/GenBank/DDBJ databases">
        <title>A novel bacteria isolated from coastal sediment.</title>
        <authorList>
            <person name="Liu X.-J."/>
            <person name="Du Z.-J."/>
        </authorList>
    </citation>
    <scope>NUCLEOTIDE SEQUENCE [LARGE SCALE GENOMIC DNA]</scope>
    <source>
        <strain evidence="9 10">SDUM461003</strain>
    </source>
</reference>
<evidence type="ECO:0000256" key="3">
    <source>
        <dbReference type="ARBA" id="ARBA00022723"/>
    </source>
</evidence>
<dbReference type="EMBL" id="JARXHW010000021">
    <property type="protein sequence ID" value="MDQ8207908.1"/>
    <property type="molecule type" value="Genomic_DNA"/>
</dbReference>
<dbReference type="Gene3D" id="3.30.1120.10">
    <property type="match status" value="1"/>
</dbReference>
<organism evidence="9 10">
    <name type="scientific">Thalassobacterium maritimum</name>
    <dbReference type="NCBI Taxonomy" id="3041265"/>
    <lineage>
        <taxon>Bacteria</taxon>
        <taxon>Pseudomonadati</taxon>
        <taxon>Verrucomicrobiota</taxon>
        <taxon>Opitutia</taxon>
        <taxon>Puniceicoccales</taxon>
        <taxon>Coraliomargaritaceae</taxon>
        <taxon>Thalassobacterium</taxon>
    </lineage>
</organism>
<evidence type="ECO:0000313" key="10">
    <source>
        <dbReference type="Proteomes" id="UP001225316"/>
    </source>
</evidence>
<feature type="domain" description="Sulfatase N-terminal" evidence="8">
    <location>
        <begin position="33"/>
        <end position="369"/>
    </location>
</feature>
<dbReference type="PANTHER" id="PTHR42693:SF42">
    <property type="entry name" value="ARYLSULFATASE G"/>
    <property type="match status" value="1"/>
</dbReference>
<dbReference type="SUPFAM" id="SSF53649">
    <property type="entry name" value="Alkaline phosphatase-like"/>
    <property type="match status" value="1"/>
</dbReference>
<keyword evidence="3" id="KW-0479">Metal-binding</keyword>
<evidence type="ECO:0000256" key="1">
    <source>
        <dbReference type="ARBA" id="ARBA00001913"/>
    </source>
</evidence>
<evidence type="ECO:0000313" key="9">
    <source>
        <dbReference type="EMBL" id="MDQ8207908.1"/>
    </source>
</evidence>
<accession>A0ABU1AUU8</accession>
<dbReference type="InterPro" id="IPR000917">
    <property type="entry name" value="Sulfatase_N"/>
</dbReference>
<keyword evidence="10" id="KW-1185">Reference proteome</keyword>
<dbReference type="Pfam" id="PF00884">
    <property type="entry name" value="Sulfatase"/>
    <property type="match status" value="1"/>
</dbReference>
<keyword evidence="6" id="KW-0106">Calcium</keyword>
<protein>
    <submittedName>
        <fullName evidence="9">Sulfatase</fullName>
    </submittedName>
</protein>
<dbReference type="Gene3D" id="3.40.720.10">
    <property type="entry name" value="Alkaline Phosphatase, subunit A"/>
    <property type="match status" value="1"/>
</dbReference>
<dbReference type="InterPro" id="IPR017850">
    <property type="entry name" value="Alkaline_phosphatase_core_sf"/>
</dbReference>
<evidence type="ECO:0000256" key="4">
    <source>
        <dbReference type="ARBA" id="ARBA00022729"/>
    </source>
</evidence>
<proteinExistence type="inferred from homology"/>
<evidence type="ECO:0000256" key="2">
    <source>
        <dbReference type="ARBA" id="ARBA00008779"/>
    </source>
</evidence>
<keyword evidence="4 7" id="KW-0732">Signal</keyword>
<feature type="signal peptide" evidence="7">
    <location>
        <begin position="1"/>
        <end position="28"/>
    </location>
</feature>
<dbReference type="CDD" id="cd16144">
    <property type="entry name" value="ARS_like"/>
    <property type="match status" value="1"/>
</dbReference>
<comment type="cofactor">
    <cofactor evidence="1">
        <name>Ca(2+)</name>
        <dbReference type="ChEBI" id="CHEBI:29108"/>
    </cofactor>
</comment>
<dbReference type="InterPro" id="IPR024607">
    <property type="entry name" value="Sulfatase_CS"/>
</dbReference>
<dbReference type="InterPro" id="IPR050738">
    <property type="entry name" value="Sulfatase"/>
</dbReference>
<evidence type="ECO:0000256" key="5">
    <source>
        <dbReference type="ARBA" id="ARBA00022801"/>
    </source>
</evidence>
<evidence type="ECO:0000256" key="6">
    <source>
        <dbReference type="ARBA" id="ARBA00022837"/>
    </source>
</evidence>
<keyword evidence="5" id="KW-0378">Hydrolase</keyword>
<comment type="caution">
    <text evidence="9">The sequence shown here is derived from an EMBL/GenBank/DDBJ whole genome shotgun (WGS) entry which is preliminary data.</text>
</comment>
<dbReference type="PANTHER" id="PTHR42693">
    <property type="entry name" value="ARYLSULFATASE FAMILY MEMBER"/>
    <property type="match status" value="1"/>
</dbReference>
<comment type="similarity">
    <text evidence="2">Belongs to the sulfatase family.</text>
</comment>